<evidence type="ECO:0000313" key="6">
    <source>
        <dbReference type="EMBL" id="GBG30177.1"/>
    </source>
</evidence>
<dbReference type="Gene3D" id="3.30.70.580">
    <property type="entry name" value="Pseudouridine synthase I, catalytic domain, N-terminal subdomain"/>
    <property type="match status" value="1"/>
</dbReference>
<evidence type="ECO:0000313" key="7">
    <source>
        <dbReference type="Proteomes" id="UP000241890"/>
    </source>
</evidence>
<dbReference type="InterPro" id="IPR020094">
    <property type="entry name" value="TruA/RsuA/RluB/E/F_N"/>
</dbReference>
<keyword evidence="7" id="KW-1185">Reference proteome</keyword>
<feature type="compositionally biased region" description="Basic and acidic residues" evidence="5">
    <location>
        <begin position="335"/>
        <end position="344"/>
    </location>
</feature>
<dbReference type="PANTHER" id="PTHR11142">
    <property type="entry name" value="PSEUDOURIDYLATE SYNTHASE"/>
    <property type="match status" value="1"/>
</dbReference>
<organism evidence="6 7">
    <name type="scientific">Hondaea fermentalgiana</name>
    <dbReference type="NCBI Taxonomy" id="2315210"/>
    <lineage>
        <taxon>Eukaryota</taxon>
        <taxon>Sar</taxon>
        <taxon>Stramenopiles</taxon>
        <taxon>Bigyra</taxon>
        <taxon>Labyrinthulomycetes</taxon>
        <taxon>Thraustochytrida</taxon>
        <taxon>Thraustochytriidae</taxon>
        <taxon>Hondaea</taxon>
    </lineage>
</organism>
<dbReference type="Gene3D" id="3.30.70.660">
    <property type="entry name" value="Pseudouridine synthase I, catalytic domain, C-terminal subdomain"/>
    <property type="match status" value="1"/>
</dbReference>
<dbReference type="GO" id="GO:0009982">
    <property type="term" value="F:pseudouridine synthase activity"/>
    <property type="evidence" value="ECO:0007669"/>
    <property type="project" value="InterPro"/>
</dbReference>
<comment type="caution">
    <text evidence="6">The sequence shown here is derived from an EMBL/GenBank/DDBJ whole genome shotgun (WGS) entry which is preliminary data.</text>
</comment>
<comment type="similarity">
    <text evidence="1">Belongs to the tRNA pseudouridine synthase TruA family.</text>
</comment>
<evidence type="ECO:0000256" key="3">
    <source>
        <dbReference type="ARBA" id="ARBA00023235"/>
    </source>
</evidence>
<evidence type="ECO:0000256" key="1">
    <source>
        <dbReference type="ARBA" id="ARBA00009375"/>
    </source>
</evidence>
<feature type="region of interest" description="Disordered" evidence="5">
    <location>
        <begin position="535"/>
        <end position="576"/>
    </location>
</feature>
<keyword evidence="2" id="KW-0819">tRNA processing</keyword>
<dbReference type="GO" id="GO:0005634">
    <property type="term" value="C:nucleus"/>
    <property type="evidence" value="ECO:0007669"/>
    <property type="project" value="TreeGrafter"/>
</dbReference>
<comment type="catalytic activity">
    <reaction evidence="4">
        <text>a uridine in tRNA = a pseudouridine in tRNA</text>
        <dbReference type="Rhea" id="RHEA:54572"/>
        <dbReference type="Rhea" id="RHEA-COMP:13339"/>
        <dbReference type="Rhea" id="RHEA-COMP:13934"/>
        <dbReference type="ChEBI" id="CHEBI:65314"/>
        <dbReference type="ChEBI" id="CHEBI:65315"/>
    </reaction>
</comment>
<dbReference type="InterPro" id="IPR020103">
    <property type="entry name" value="PsdUridine_synth_cat_dom_sf"/>
</dbReference>
<dbReference type="InParanoid" id="A0A2R5GH11"/>
<dbReference type="GO" id="GO:1990481">
    <property type="term" value="P:mRNA pseudouridine synthesis"/>
    <property type="evidence" value="ECO:0007669"/>
    <property type="project" value="TreeGrafter"/>
</dbReference>
<dbReference type="InterPro" id="IPR001406">
    <property type="entry name" value="PsdUridine_synth_TruA"/>
</dbReference>
<reference evidence="6 7" key="1">
    <citation type="submission" date="2017-12" db="EMBL/GenBank/DDBJ databases">
        <title>Sequencing, de novo assembly and annotation of complete genome of a new Thraustochytrid species, strain FCC1311.</title>
        <authorList>
            <person name="Sedici K."/>
            <person name="Godart F."/>
            <person name="Aiese Cigliano R."/>
            <person name="Sanseverino W."/>
            <person name="Barakat M."/>
            <person name="Ortet P."/>
            <person name="Marechal E."/>
            <person name="Cagnac O."/>
            <person name="Amato A."/>
        </authorList>
    </citation>
    <scope>NUCLEOTIDE SEQUENCE [LARGE SCALE GENOMIC DNA]</scope>
</reference>
<dbReference type="AlphaFoldDB" id="A0A2R5GH11"/>
<sequence length="576" mass="65296">MMSIMGAAAGRPVRFLRVQRTETQRGVRALSAWFDENDKHCIGCGIAGGEVSVAPKKRRVAIFHGYVGSNYKGSQFNMQYPGTVEETLMEALYQSGGISGANMRRPYKLGWTRSSRTDKGAHAVGNVVGGDMLLQSENPWLDDPYGLELAKSINAHLPEDVRVFSVQRVTKSFQARTFCKSRTYHYYMPGWIIGMDGSSGDAAKLDSLQEILNKFIGNRAFHNFTKRSFYQYRHGHRRGWRRARSRLAENQGDLRSDVDSKGYGDYEDFERTNVDQQSRKYRVHNRHDADYFYEGSRNRQRGRYNDDDDDDYDDGSDDDDDDDAHVSGANAGTDGDAHASSHENRNKLSSLRWLDTQSSSDQVTSAHYRHVESFKVNAVHLSPEDPPAIRFEITANSFMINQIRHLIGTAICMTRIGAPPVFAEVLMAPPVRIRFPAVPSETLVLAKTAFNPLRPSDHASNRLRFDVVEQQTNEFYRTQVNKVLRSHVNSPALWQSFIGLFDSVYAPNFGPEIIENSLERYREWRSRRNHEVPEFLAKHSRPVATEEQQGSARSSPADDGDFDRDLPRSASSSARF</sequence>
<feature type="region of interest" description="Disordered" evidence="5">
    <location>
        <begin position="241"/>
        <end position="344"/>
    </location>
</feature>
<dbReference type="GO" id="GO:0003723">
    <property type="term" value="F:RNA binding"/>
    <property type="evidence" value="ECO:0007669"/>
    <property type="project" value="InterPro"/>
</dbReference>
<dbReference type="InterPro" id="IPR020095">
    <property type="entry name" value="PsdUridine_synth_TruA_C"/>
</dbReference>
<dbReference type="GO" id="GO:0031119">
    <property type="term" value="P:tRNA pseudouridine synthesis"/>
    <property type="evidence" value="ECO:0007669"/>
    <property type="project" value="TreeGrafter"/>
</dbReference>
<protein>
    <submittedName>
        <fullName evidence="6">tRNA pseudouridine synthase</fullName>
    </submittedName>
</protein>
<feature type="compositionally biased region" description="Basic and acidic residues" evidence="5">
    <location>
        <begin position="252"/>
        <end position="273"/>
    </location>
</feature>
<evidence type="ECO:0000256" key="5">
    <source>
        <dbReference type="SAM" id="MobiDB-lite"/>
    </source>
</evidence>
<keyword evidence="3" id="KW-0413">Isomerase</keyword>
<evidence type="ECO:0000256" key="2">
    <source>
        <dbReference type="ARBA" id="ARBA00022694"/>
    </source>
</evidence>
<evidence type="ECO:0000256" key="4">
    <source>
        <dbReference type="ARBA" id="ARBA00036943"/>
    </source>
</evidence>
<dbReference type="FunFam" id="3.30.70.580:FF:000002">
    <property type="entry name" value="tRNA pseudouridine synthase"/>
    <property type="match status" value="1"/>
</dbReference>
<dbReference type="SUPFAM" id="SSF55120">
    <property type="entry name" value="Pseudouridine synthase"/>
    <property type="match status" value="2"/>
</dbReference>
<feature type="compositionally biased region" description="Acidic residues" evidence="5">
    <location>
        <begin position="306"/>
        <end position="323"/>
    </location>
</feature>
<name>A0A2R5GH11_9STRA</name>
<gene>
    <name evidence="6" type="ORF">FCC1311_063972</name>
</gene>
<dbReference type="PANTHER" id="PTHR11142:SF9">
    <property type="entry name" value="TRNA PSEUDOURIDINE SYNTHASE-RELATED"/>
    <property type="match status" value="1"/>
</dbReference>
<accession>A0A2R5GH11</accession>
<proteinExistence type="inferred from homology"/>
<dbReference type="EMBL" id="BEYU01000072">
    <property type="protein sequence ID" value="GBG30177.1"/>
    <property type="molecule type" value="Genomic_DNA"/>
</dbReference>
<dbReference type="OrthoDB" id="10256309at2759"/>
<dbReference type="Proteomes" id="UP000241890">
    <property type="component" value="Unassembled WGS sequence"/>
</dbReference>